<proteinExistence type="predicted"/>
<evidence type="ECO:0000313" key="2">
    <source>
        <dbReference type="Proteomes" id="UP001139158"/>
    </source>
</evidence>
<evidence type="ECO:0000313" key="1">
    <source>
        <dbReference type="EMBL" id="MCC3298338.1"/>
    </source>
</evidence>
<dbReference type="EMBL" id="JAJFZV010000011">
    <property type="protein sequence ID" value="MCC3298338.1"/>
    <property type="molecule type" value="Genomic_DNA"/>
</dbReference>
<dbReference type="AlphaFoldDB" id="A0A9X1ME12"/>
<dbReference type="Proteomes" id="UP001139158">
    <property type="component" value="Unassembled WGS sequence"/>
</dbReference>
<organism evidence="1 2">
    <name type="scientific">Arthrobacter caoxuetaonis</name>
    <dbReference type="NCBI Taxonomy" id="2886935"/>
    <lineage>
        <taxon>Bacteria</taxon>
        <taxon>Bacillati</taxon>
        <taxon>Actinomycetota</taxon>
        <taxon>Actinomycetes</taxon>
        <taxon>Micrococcales</taxon>
        <taxon>Micrococcaceae</taxon>
        <taxon>Arthrobacter</taxon>
    </lineage>
</organism>
<sequence>MADVELAGGEPSAQVQDDLNSLLGTALGVTQEQLEAQGAFLPAALVVQNDGELRMVAVSPEESDEDLDAEAMIDDLYTVLEEQKDQNRAVAVFSDITLPDEGTDAIHVVAEHSEGVCISAIQAYSEQDGVWTFSDPIWESGEPIVWAAGEEAPAES</sequence>
<gene>
    <name evidence="1" type="ORF">LJ757_11040</name>
</gene>
<protein>
    <submittedName>
        <fullName evidence="1">Uncharacterized protein</fullName>
    </submittedName>
</protein>
<keyword evidence="2" id="KW-1185">Reference proteome</keyword>
<dbReference type="RefSeq" id="WP_227896211.1">
    <property type="nucleotide sequence ID" value="NZ_CP099466.1"/>
</dbReference>
<name>A0A9X1ME12_9MICC</name>
<reference evidence="1" key="1">
    <citation type="submission" date="2021-10" db="EMBL/GenBank/DDBJ databases">
        <title>Novel species in genus Arthrobacter.</title>
        <authorList>
            <person name="Liu Y."/>
        </authorList>
    </citation>
    <scope>NUCLEOTIDE SEQUENCE</scope>
    <source>
        <strain evidence="1">Zg-Y453</strain>
    </source>
</reference>
<comment type="caution">
    <text evidence="1">The sequence shown here is derived from an EMBL/GenBank/DDBJ whole genome shotgun (WGS) entry which is preliminary data.</text>
</comment>
<accession>A0A9X1ME12</accession>